<keyword evidence="3" id="KW-0804">Transcription</keyword>
<evidence type="ECO:0000259" key="4">
    <source>
        <dbReference type="PROSITE" id="PS50956"/>
    </source>
</evidence>
<dbReference type="AlphaFoldDB" id="A0A5Q0UHS1"/>
<keyword evidence="2" id="KW-0238">DNA-binding</keyword>
<dbReference type="Gene3D" id="3.30.70.920">
    <property type="match status" value="1"/>
</dbReference>
<dbReference type="InterPro" id="IPR036390">
    <property type="entry name" value="WH_DNA-bd_sf"/>
</dbReference>
<protein>
    <submittedName>
        <fullName evidence="5">Lrp/AsnC family transcriptional regulator</fullName>
    </submittedName>
</protein>
<dbReference type="Proteomes" id="UP000377803">
    <property type="component" value="Chromosome"/>
</dbReference>
<dbReference type="InterPro" id="IPR011008">
    <property type="entry name" value="Dimeric_a/b-barrel"/>
</dbReference>
<proteinExistence type="predicted"/>
<keyword evidence="6" id="KW-1185">Reference proteome</keyword>
<dbReference type="GO" id="GO:0043200">
    <property type="term" value="P:response to amino acid"/>
    <property type="evidence" value="ECO:0007669"/>
    <property type="project" value="TreeGrafter"/>
</dbReference>
<dbReference type="InterPro" id="IPR011991">
    <property type="entry name" value="ArsR-like_HTH"/>
</dbReference>
<gene>
    <name evidence="5" type="ORF">LC1Nh_0541</name>
</gene>
<keyword evidence="1" id="KW-0805">Transcription regulation</keyword>
<dbReference type="PROSITE" id="PS50956">
    <property type="entry name" value="HTH_ASNC_2"/>
    <property type="match status" value="1"/>
</dbReference>
<dbReference type="Gene3D" id="1.10.10.10">
    <property type="entry name" value="Winged helix-like DNA-binding domain superfamily/Winged helix DNA-binding domain"/>
    <property type="match status" value="1"/>
</dbReference>
<dbReference type="CDD" id="cd00090">
    <property type="entry name" value="HTH_ARSR"/>
    <property type="match status" value="1"/>
</dbReference>
<dbReference type="GO" id="GO:0043565">
    <property type="term" value="F:sequence-specific DNA binding"/>
    <property type="evidence" value="ECO:0007669"/>
    <property type="project" value="InterPro"/>
</dbReference>
<dbReference type="GO" id="GO:0005829">
    <property type="term" value="C:cytosol"/>
    <property type="evidence" value="ECO:0007669"/>
    <property type="project" value="TreeGrafter"/>
</dbReference>
<evidence type="ECO:0000313" key="5">
    <source>
        <dbReference type="EMBL" id="QGA80439.1"/>
    </source>
</evidence>
<sequence length="134" mass="14838">MDGKDRQILDILKEDGRASYTEIAEEIDVSEGTVRNRVESMQDEGVIEKFTVDTRLVDVSAIVMVDLSTSIDMDGFFSKLPSGIRAFEVTGGHDVVLYFSRSSSEEVNSVLDKIRGIEGVEDTTTKSVLKNRSL</sequence>
<dbReference type="InterPro" id="IPR036388">
    <property type="entry name" value="WH-like_DNA-bd_sf"/>
</dbReference>
<evidence type="ECO:0000313" key="6">
    <source>
        <dbReference type="Proteomes" id="UP000377803"/>
    </source>
</evidence>
<dbReference type="Pfam" id="PF13412">
    <property type="entry name" value="HTH_24"/>
    <property type="match status" value="1"/>
</dbReference>
<name>A0A5Q0UHS1_9ARCH</name>
<dbReference type="EMBL" id="CP040089">
    <property type="protein sequence ID" value="QGA80439.1"/>
    <property type="molecule type" value="Genomic_DNA"/>
</dbReference>
<evidence type="ECO:0000256" key="1">
    <source>
        <dbReference type="ARBA" id="ARBA00023015"/>
    </source>
</evidence>
<dbReference type="SUPFAM" id="SSF54909">
    <property type="entry name" value="Dimeric alpha+beta barrel"/>
    <property type="match status" value="1"/>
</dbReference>
<feature type="domain" description="HTH asnC-type" evidence="4">
    <location>
        <begin position="1"/>
        <end position="77"/>
    </location>
</feature>
<reference evidence="6" key="1">
    <citation type="submission" date="2019-05" db="EMBL/GenBank/DDBJ databases">
        <title>Candidatus Nanohalobium constans, a novel model system to study the DPANN nano-sized archaea: genomic and physiological characterization of a nanoarchaeon co-cultured with its chitinotrophic host.</title>
        <authorList>
            <person name="La Cono V."/>
            <person name="Arcadi E."/>
            <person name="Crisafi F."/>
            <person name="Denaro R."/>
            <person name="La Spada G."/>
            <person name="Messina E."/>
            <person name="Smedile F."/>
            <person name="Toshchakov S.V."/>
            <person name="Shevchenko M.A."/>
            <person name="Golyshin P.N."/>
            <person name="Golyshina O.V."/>
            <person name="Ferrer M."/>
            <person name="Rohde M."/>
            <person name="Mushegian A."/>
            <person name="Sorokin D.Y."/>
            <person name="Giuliano L."/>
            <person name="Yakimov M.M."/>
        </authorList>
    </citation>
    <scope>NUCLEOTIDE SEQUENCE [LARGE SCALE GENOMIC DNA]</scope>
    <source>
        <strain evidence="6">LC1Nh</strain>
    </source>
</reference>
<dbReference type="PANTHER" id="PTHR30154:SF34">
    <property type="entry name" value="TRANSCRIPTIONAL REGULATOR AZLB"/>
    <property type="match status" value="1"/>
</dbReference>
<accession>A0A5Q0UHS1</accession>
<dbReference type="SUPFAM" id="SSF46785">
    <property type="entry name" value="Winged helix' DNA-binding domain"/>
    <property type="match status" value="1"/>
</dbReference>
<dbReference type="OrthoDB" id="14434at2157"/>
<evidence type="ECO:0000256" key="2">
    <source>
        <dbReference type="ARBA" id="ARBA00023125"/>
    </source>
</evidence>
<dbReference type="PRINTS" id="PR00033">
    <property type="entry name" value="HTHASNC"/>
</dbReference>
<dbReference type="InterPro" id="IPR019888">
    <property type="entry name" value="Tscrpt_reg_AsnC-like"/>
</dbReference>
<dbReference type="SMART" id="SM00344">
    <property type="entry name" value="HTH_ASNC"/>
    <property type="match status" value="1"/>
</dbReference>
<dbReference type="PANTHER" id="PTHR30154">
    <property type="entry name" value="LEUCINE-RESPONSIVE REGULATORY PROTEIN"/>
    <property type="match status" value="1"/>
</dbReference>
<organism evidence="5 6">
    <name type="scientific">Candidatus Nanohalobium constans</name>
    <dbReference type="NCBI Taxonomy" id="2565781"/>
    <lineage>
        <taxon>Archaea</taxon>
        <taxon>Candidatus Nanohalarchaeota</taxon>
        <taxon>Candidatus Nanohalobia</taxon>
        <taxon>Candidatus Nanohalobiales</taxon>
        <taxon>Candidatus Nanohalobiaceae</taxon>
        <taxon>Candidatus Nanohalobium</taxon>
    </lineage>
</organism>
<dbReference type="GeneID" id="42364926"/>
<dbReference type="InterPro" id="IPR000485">
    <property type="entry name" value="AsnC-type_HTH_dom"/>
</dbReference>
<dbReference type="KEGG" id="ncon:LC1Nh_0541"/>
<dbReference type="RefSeq" id="WP_153550179.1">
    <property type="nucleotide sequence ID" value="NZ_CP040089.1"/>
</dbReference>
<evidence type="ECO:0000256" key="3">
    <source>
        <dbReference type="ARBA" id="ARBA00023163"/>
    </source>
</evidence>